<keyword evidence="6 9" id="KW-1133">Transmembrane helix</keyword>
<dbReference type="InterPro" id="IPR050352">
    <property type="entry name" value="ABCG_transporters"/>
</dbReference>
<dbReference type="PRINTS" id="PR01217">
    <property type="entry name" value="PRICHEXTENSN"/>
</dbReference>
<dbReference type="Pfam" id="PF01061">
    <property type="entry name" value="ABC2_membrane"/>
    <property type="match status" value="2"/>
</dbReference>
<dbReference type="InterPro" id="IPR013525">
    <property type="entry name" value="ABC2_TM"/>
</dbReference>
<evidence type="ECO:0000256" key="6">
    <source>
        <dbReference type="ARBA" id="ARBA00022989"/>
    </source>
</evidence>
<feature type="transmembrane region" description="Helical" evidence="9">
    <location>
        <begin position="2089"/>
        <end position="2109"/>
    </location>
</feature>
<evidence type="ECO:0000259" key="11">
    <source>
        <dbReference type="PROSITE" id="PS50893"/>
    </source>
</evidence>
<evidence type="ECO:0000256" key="5">
    <source>
        <dbReference type="ARBA" id="ARBA00022840"/>
    </source>
</evidence>
<feature type="compositionally biased region" description="Polar residues" evidence="8">
    <location>
        <begin position="1469"/>
        <end position="1491"/>
    </location>
</feature>
<dbReference type="PANTHER" id="PTHR48041:SF2">
    <property type="entry name" value="ATP-DEPENDENT PERMEASE-RELATED"/>
    <property type="match status" value="1"/>
</dbReference>
<accession>A0ABQ5SM84</accession>
<feature type="compositionally biased region" description="Gly residues" evidence="8">
    <location>
        <begin position="462"/>
        <end position="486"/>
    </location>
</feature>
<evidence type="ECO:0000256" key="9">
    <source>
        <dbReference type="SAM" id="Phobius"/>
    </source>
</evidence>
<name>A0ABQ5SM84_9CHLO</name>
<feature type="region of interest" description="Disordered" evidence="8">
    <location>
        <begin position="1439"/>
        <end position="1494"/>
    </location>
</feature>
<evidence type="ECO:0000256" key="4">
    <source>
        <dbReference type="ARBA" id="ARBA00022741"/>
    </source>
</evidence>
<dbReference type="PANTHER" id="PTHR48041">
    <property type="entry name" value="ABC TRANSPORTER G FAMILY MEMBER 28"/>
    <property type="match status" value="1"/>
</dbReference>
<keyword evidence="7 9" id="KW-0472">Membrane</keyword>
<feature type="transmembrane region" description="Helical" evidence="9">
    <location>
        <begin position="1021"/>
        <end position="1046"/>
    </location>
</feature>
<feature type="transmembrane region" description="Helical" evidence="9">
    <location>
        <begin position="990"/>
        <end position="1009"/>
    </location>
</feature>
<feature type="signal peptide" evidence="10">
    <location>
        <begin position="1"/>
        <end position="17"/>
    </location>
</feature>
<evidence type="ECO:0000313" key="12">
    <source>
        <dbReference type="EMBL" id="GLI70519.1"/>
    </source>
</evidence>
<feature type="region of interest" description="Disordered" evidence="8">
    <location>
        <begin position="1247"/>
        <end position="1282"/>
    </location>
</feature>
<feature type="region of interest" description="Disordered" evidence="8">
    <location>
        <begin position="1322"/>
        <end position="1363"/>
    </location>
</feature>
<keyword evidence="10" id="KW-0732">Signal</keyword>
<feature type="transmembrane region" description="Helical" evidence="9">
    <location>
        <begin position="1192"/>
        <end position="1211"/>
    </location>
</feature>
<evidence type="ECO:0000256" key="10">
    <source>
        <dbReference type="SAM" id="SignalP"/>
    </source>
</evidence>
<dbReference type="PROSITE" id="PS50893">
    <property type="entry name" value="ABC_TRANSPORTER_2"/>
    <property type="match status" value="2"/>
</dbReference>
<evidence type="ECO:0000313" key="13">
    <source>
        <dbReference type="Proteomes" id="UP001165090"/>
    </source>
</evidence>
<keyword evidence="2" id="KW-0813">Transport</keyword>
<dbReference type="InterPro" id="IPR017871">
    <property type="entry name" value="ABC_transporter-like_CS"/>
</dbReference>
<feature type="compositionally biased region" description="Pro residues" evidence="8">
    <location>
        <begin position="1322"/>
        <end position="1340"/>
    </location>
</feature>
<feature type="transmembrane region" description="Helical" evidence="9">
    <location>
        <begin position="2021"/>
        <end position="2042"/>
    </location>
</feature>
<feature type="transmembrane region" description="Helical" evidence="9">
    <location>
        <begin position="425"/>
        <end position="447"/>
    </location>
</feature>
<feature type="transmembrane region" description="Helical" evidence="9">
    <location>
        <begin position="1067"/>
        <end position="1087"/>
    </location>
</feature>
<feature type="compositionally biased region" description="Pro residues" evidence="8">
    <location>
        <begin position="1444"/>
        <end position="1454"/>
    </location>
</feature>
<gene>
    <name evidence="12" type="ORF">VaNZ11_015429</name>
</gene>
<evidence type="ECO:0000256" key="1">
    <source>
        <dbReference type="ARBA" id="ARBA00004141"/>
    </source>
</evidence>
<dbReference type="InterPro" id="IPR027417">
    <property type="entry name" value="P-loop_NTPase"/>
</dbReference>
<reference evidence="12 13" key="1">
    <citation type="journal article" date="2023" name="IScience">
        <title>Expanded male sex-determining region conserved during the evolution of homothallism in the green alga Volvox.</title>
        <authorList>
            <person name="Yamamoto K."/>
            <person name="Matsuzaki R."/>
            <person name="Mahakham W."/>
            <person name="Heman W."/>
            <person name="Sekimoto H."/>
            <person name="Kawachi M."/>
            <person name="Minakuchi Y."/>
            <person name="Toyoda A."/>
            <person name="Nozaki H."/>
        </authorList>
    </citation>
    <scope>NUCLEOTIDE SEQUENCE [LARGE SCALE GENOMIC DNA]</scope>
    <source>
        <strain evidence="12 13">NIES-4468</strain>
    </source>
</reference>
<feature type="transmembrane region" description="Helical" evidence="9">
    <location>
        <begin position="923"/>
        <end position="945"/>
    </location>
</feature>
<keyword evidence="4" id="KW-0547">Nucleotide-binding</keyword>
<dbReference type="PROSITE" id="PS00211">
    <property type="entry name" value="ABC_TRANSPORTER_1"/>
    <property type="match status" value="2"/>
</dbReference>
<evidence type="ECO:0000256" key="8">
    <source>
        <dbReference type="SAM" id="MobiDB-lite"/>
    </source>
</evidence>
<feature type="transmembrane region" description="Helical" evidence="9">
    <location>
        <begin position="957"/>
        <end position="978"/>
    </location>
</feature>
<dbReference type="Proteomes" id="UP001165090">
    <property type="component" value="Unassembled WGS sequence"/>
</dbReference>
<sequence length="2209" mass="230739">MALAWAVLPVLVAMSSGSVHWAGAAVQPEIDPDKIAQICRVATQYDPICTNGGYLNALYRTDSSNSCGHCICPPGWAGVDCSACQAVQVCPPQPMPDGSMLLAAACTSESVVPTDEEALFGKTFACTCGGNPGDVSTDYLCAKQPDTNWVISLLPSNATANWATGTAVATVIERAGTPDNSVTSYPCDPAGKDDCFNATRYDYAYPGVWDGLFRGCSWKVDTCIRPMTGTDCLVFTCGQSQVQCPASYMSKCPGYTVTGCGKPPGSNLPYWMHHCLPGTYPKPGKALKLACKLNKGSDGTFQCYITQEDSYVSSLGMKCVTGTCIYRMPPPAPPPAPPPPPSPPPPPPPPPSPEPEPPPSPPAPPYSPGPHVDPPPPPPYVPPSPSPPPLPSPSPSPPPRPSPPLPPIPPPPPPPPSYFETHTEVALLIFIGVLVTGLIGSAAWLSYRDNAMATAWATAASGSGGSGDGAQGRLGPGGSDGGGSGSAGFRAVFGAPRSGVRGHRRVPSGMGEASVPLLYPTYPSRVSEGPDDAAVAMYAPLYDDRYEDEDVAIGGGDQYYAGSAVPPVVLSWRNIHFRVQKASGGTLHILRGISGIAGGMRDCSGAVGEGDGSRRRLPLSGAGGMQAVMGPSGAGKTTLLDVLSGRRTGPGRSGEVRINGHVVTPAQVRAVCGYVLQDDVLPGTTSVLEYLAFNAVLRLPPHRCSQQQRDARVWGLARRLGLSKVVHSYIGDAHVRGLSGGEKRRVSIAVELLTRPGLLLLDEPTTGLDSTNAARVVEVLAGLAGGGVNVLLSIHQPRPDVLRAMDRLLLLSGDGRVVYGGAVAEAAAHFAGLGLGLSPPAPESGINIADWLLDLVIKSPREAVTAMADAYHSSAAAATAAATAAALADSPLLMPPPKYFPSYWLQLRALSVRLLRNVYRHPFSVALNFAATLAVAVCLGLIFYNSGTETKGIQNRLGVLFFMLLYLSLMALSSLPIWRDEKLLFMRERASGVYGTPAYFTAVVLFDLLPMRVVPPTFFALFTFWMVGLHPACAACILWFIGILVSSNITAATMCMAIGAAAPSNPIANLVGSLTLMLLLLFGGFLLNKGSVPPYCAWISKVSSFNYAYEALAINEFHYFPEDFTFTAPINTTKLPPLRVTGEGVLKEFGFNVDLFYLDVFMLGILGALSCALTYVLLYFSGHTLLDDFEDLTGRTVAWVLLRAGMVWNVVAGAVRRATYGVTVGILRLLRRGQGLVATGRAGESPAAVGATASPGGGGAAYSNEPLLSTQHDSDNEEREVDEARSVFARSESISSMMLPMPPAALQGRAATVATATAPSLPPQVVVPPSPSPSQLPPGLSPRTASSMATGADAGRGGGGGGGGFGASLGTWLNQQVAAPAPSPIRHGAAVVAVPVPAEGCEMPSAGGDGSGMVLSWENISVRIPLGRGRVRYVLQSVSGISGPAPPPPPPPPRSASHPSAKLTDDNNEAGSTSDSTLQRLPTATSISPGSSMVYGNGAPAAVPTAMASTAIAPGPSFVHVVGWPGVSAPPVAATKMEGGPNGGLVLASGGGAVGAAAAYAVQPLSMAPPRDSGEGTSGTFVARWGLIKILSRFRPNRHIGLNGAGDSMHMDPATAALCSMRGGAGAFLGTGRCCLFAIVGPSGAGKTTLMDVLAGRRHGTHGAVSGEIRINGHRVGAAQLKKVCGYVPQEIVLPGTSTVTEYLTFHAALRLPAALAATGTAMGSPIAVRVAAVISELGLTRVARNLIGDEFVRGLSGGEKRRVSIAVELLTRPGLLLLDEPTTGLDSTNAARVVEVLAGLAGGGVNVLLSIHQPRPDVLRAMDRLLLLSGDGRVVYTGPTGRMREHFAALGYNLPADSAAMADAVLDLVIRAPPSESLALVEGWRGSDVASEDAGWMGRVQLEDALLHQQRAQALAGLRKYESSFGHQVAVLSRRRAAGLVRHPMLVTLHFLATGLMALGLGAIYWHTGRDTGGIQDRFGALFFMLLFLALLSLSSLPVWRDEALLFMRERASGVYGTAAYFTAVVLWDVLPLRVLPPGLFSMLSYHMIGLRASPGSVGAHWLVLVIANITAAAANMSIGAAVGSVSLANMLGSLCVLISTLFGGFLLSRSRMPRLVGWLADLSYVRYAFEALLIGEFGGATGFRFTGYLEPGTPPEQVPYVDVTGDEVLQTFGFRTDAWWSDVGSLLLLMCAFLTSTFLLLRFRGRA</sequence>
<dbReference type="InterPro" id="IPR003439">
    <property type="entry name" value="ABC_transporter-like_ATP-bd"/>
</dbReference>
<evidence type="ECO:0000256" key="7">
    <source>
        <dbReference type="ARBA" id="ARBA00023136"/>
    </source>
</evidence>
<proteinExistence type="predicted"/>
<keyword evidence="5" id="KW-0067">ATP-binding</keyword>
<dbReference type="InterPro" id="IPR003593">
    <property type="entry name" value="AAA+_ATPase"/>
</dbReference>
<dbReference type="SUPFAM" id="SSF52540">
    <property type="entry name" value="P-loop containing nucleoside triphosphate hydrolases"/>
    <property type="match status" value="2"/>
</dbReference>
<feature type="transmembrane region" description="Helical" evidence="9">
    <location>
        <begin position="2063"/>
        <end position="2083"/>
    </location>
</feature>
<feature type="transmembrane region" description="Helical" evidence="9">
    <location>
        <begin position="2129"/>
        <end position="2147"/>
    </location>
</feature>
<feature type="domain" description="ABC transporter" evidence="11">
    <location>
        <begin position="1609"/>
        <end position="1857"/>
    </location>
</feature>
<organism evidence="12 13">
    <name type="scientific">Volvox africanus</name>
    <dbReference type="NCBI Taxonomy" id="51714"/>
    <lineage>
        <taxon>Eukaryota</taxon>
        <taxon>Viridiplantae</taxon>
        <taxon>Chlorophyta</taxon>
        <taxon>core chlorophytes</taxon>
        <taxon>Chlorophyceae</taxon>
        <taxon>CS clade</taxon>
        <taxon>Chlamydomonadales</taxon>
        <taxon>Volvocaceae</taxon>
        <taxon>Volvox</taxon>
    </lineage>
</organism>
<feature type="transmembrane region" description="Helical" evidence="9">
    <location>
        <begin position="1155"/>
        <end position="1180"/>
    </location>
</feature>
<dbReference type="SUPFAM" id="SSF81995">
    <property type="entry name" value="beta-sandwich domain of Sec23/24"/>
    <property type="match status" value="1"/>
</dbReference>
<feature type="transmembrane region" description="Helical" evidence="9">
    <location>
        <begin position="1946"/>
        <end position="1968"/>
    </location>
</feature>
<evidence type="ECO:0000256" key="2">
    <source>
        <dbReference type="ARBA" id="ARBA00022448"/>
    </source>
</evidence>
<feature type="transmembrane region" description="Helical" evidence="9">
    <location>
        <begin position="1980"/>
        <end position="2001"/>
    </location>
</feature>
<dbReference type="EMBL" id="BSDZ01000094">
    <property type="protein sequence ID" value="GLI70519.1"/>
    <property type="molecule type" value="Genomic_DNA"/>
</dbReference>
<keyword evidence="3 9" id="KW-0812">Transmembrane</keyword>
<dbReference type="SMART" id="SM00382">
    <property type="entry name" value="AAA"/>
    <property type="match status" value="2"/>
</dbReference>
<feature type="chain" id="PRO_5046614089" description="ABC transporter domain-containing protein" evidence="10">
    <location>
        <begin position="18"/>
        <end position="2209"/>
    </location>
</feature>
<feature type="region of interest" description="Disordered" evidence="8">
    <location>
        <begin position="459"/>
        <end position="490"/>
    </location>
</feature>
<evidence type="ECO:0000256" key="3">
    <source>
        <dbReference type="ARBA" id="ARBA00022692"/>
    </source>
</evidence>
<dbReference type="Gene3D" id="3.40.50.300">
    <property type="entry name" value="P-loop containing nucleotide triphosphate hydrolases"/>
    <property type="match status" value="2"/>
</dbReference>
<feature type="transmembrane region" description="Helical" evidence="9">
    <location>
        <begin position="2180"/>
        <end position="2203"/>
    </location>
</feature>
<comment type="caution">
    <text evidence="12">The sequence shown here is derived from an EMBL/GenBank/DDBJ whole genome shotgun (WGS) entry which is preliminary data.</text>
</comment>
<feature type="region of interest" description="Disordered" evidence="8">
    <location>
        <begin position="334"/>
        <end position="417"/>
    </location>
</feature>
<feature type="compositionally biased region" description="Gly residues" evidence="8">
    <location>
        <begin position="1354"/>
        <end position="1363"/>
    </location>
</feature>
<comment type="subcellular location">
    <subcellularLocation>
        <location evidence="1">Membrane</location>
        <topology evidence="1">Multi-pass membrane protein</topology>
    </subcellularLocation>
</comment>
<dbReference type="Pfam" id="PF00005">
    <property type="entry name" value="ABC_tran"/>
    <property type="match status" value="2"/>
</dbReference>
<feature type="domain" description="ABC transporter" evidence="11">
    <location>
        <begin position="598"/>
        <end position="838"/>
    </location>
</feature>
<protein>
    <recommendedName>
        <fullName evidence="11">ABC transporter domain-containing protein</fullName>
    </recommendedName>
</protein>
<keyword evidence="13" id="KW-1185">Reference proteome</keyword>